<dbReference type="SUPFAM" id="SSF88697">
    <property type="entry name" value="PUA domain-like"/>
    <property type="match status" value="1"/>
</dbReference>
<dbReference type="Gene3D" id="2.30.130.30">
    <property type="entry name" value="Hypothetical protein"/>
    <property type="match status" value="1"/>
</dbReference>
<proteinExistence type="predicted"/>
<sequence length="195" mass="21603">MPDFPELAISVRQPWAWALIHAGKTHENRSAGALKWMVPLTGRRAIHASKGMTREKYEEARDFMASELGIVCPAPADLKRGGIIGSVMITGVVNRSESPWFFGPRGLVIEDPQPCDFIPSAGALGYFKWKPADASIVPPPARWMLPATDRLPQGLQFDMIWPDPRADCPTCKGNPYWGKTLSSWERCACVKKAVQ</sequence>
<organism evidence="1 2">
    <name type="scientific">Rhodopseudomonas pseudopalustris</name>
    <dbReference type="NCBI Taxonomy" id="1513892"/>
    <lineage>
        <taxon>Bacteria</taxon>
        <taxon>Pseudomonadati</taxon>
        <taxon>Pseudomonadota</taxon>
        <taxon>Alphaproteobacteria</taxon>
        <taxon>Hyphomicrobiales</taxon>
        <taxon>Nitrobacteraceae</taxon>
        <taxon>Rhodopseudomonas</taxon>
    </lineage>
</organism>
<dbReference type="InterPro" id="IPR015947">
    <property type="entry name" value="PUA-like_sf"/>
</dbReference>
<accession>A0A1H8VAP8</accession>
<dbReference type="EMBL" id="FODT01000008">
    <property type="protein sequence ID" value="SEP12383.1"/>
    <property type="molecule type" value="Genomic_DNA"/>
</dbReference>
<dbReference type="AlphaFoldDB" id="A0A1H8VAP8"/>
<dbReference type="Proteomes" id="UP000199615">
    <property type="component" value="Unassembled WGS sequence"/>
</dbReference>
<evidence type="ECO:0000313" key="1">
    <source>
        <dbReference type="EMBL" id="SEP12383.1"/>
    </source>
</evidence>
<reference evidence="2" key="1">
    <citation type="submission" date="2016-10" db="EMBL/GenBank/DDBJ databases">
        <authorList>
            <person name="Varghese N."/>
            <person name="Submissions S."/>
        </authorList>
    </citation>
    <scope>NUCLEOTIDE SEQUENCE [LARGE SCALE GENOMIC DNA]</scope>
    <source>
        <strain evidence="2">DSM 123</strain>
    </source>
</reference>
<evidence type="ECO:0000313" key="2">
    <source>
        <dbReference type="Proteomes" id="UP000199615"/>
    </source>
</evidence>
<name>A0A1H8VAP8_9BRAD</name>
<gene>
    <name evidence="1" type="ORF">SAMN05444123_108159</name>
</gene>
<protein>
    <recommendedName>
        <fullName evidence="3">ASCH domain-containing protein</fullName>
    </recommendedName>
</protein>
<evidence type="ECO:0008006" key="3">
    <source>
        <dbReference type="Google" id="ProtNLM"/>
    </source>
</evidence>
<dbReference type="RefSeq" id="WP_175557695.1">
    <property type="nucleotide sequence ID" value="NZ_FODT01000008.1"/>
</dbReference>
<keyword evidence="2" id="KW-1185">Reference proteome</keyword>